<sequence>MRTRSPRRSKCGHEVREAVYADTKSEKQYMRTRSPESRKCGHEAWLALPPGWLCFAGGPLCPLGGCASDLPEANLTTRAVARCSAGCRLCRRGDCSLMGTPRSCDEGLELWTKCPRTPRDGGIRVRRSSGVCMPQCEASKAPIGHAQAYRDILNDALTALSIIRRARRLRNLLVKLGFVLCPMSLFKTPRFCIAEAALVCFASWRLVVCY</sequence>
<protein>
    <submittedName>
        <fullName evidence="1">Uncharacterized protein</fullName>
    </submittedName>
</protein>
<accession>A0A2I0KRI9</accession>
<proteinExistence type="predicted"/>
<dbReference type="AlphaFoldDB" id="A0A2I0KRI9"/>
<organism evidence="1 2">
    <name type="scientific">Punica granatum</name>
    <name type="common">Pomegranate</name>
    <dbReference type="NCBI Taxonomy" id="22663"/>
    <lineage>
        <taxon>Eukaryota</taxon>
        <taxon>Viridiplantae</taxon>
        <taxon>Streptophyta</taxon>
        <taxon>Embryophyta</taxon>
        <taxon>Tracheophyta</taxon>
        <taxon>Spermatophyta</taxon>
        <taxon>Magnoliopsida</taxon>
        <taxon>eudicotyledons</taxon>
        <taxon>Gunneridae</taxon>
        <taxon>Pentapetalae</taxon>
        <taxon>rosids</taxon>
        <taxon>malvids</taxon>
        <taxon>Myrtales</taxon>
        <taxon>Lythraceae</taxon>
        <taxon>Punica</taxon>
    </lineage>
</organism>
<keyword evidence="2" id="KW-1185">Reference proteome</keyword>
<dbReference type="EMBL" id="PGOL01000407">
    <property type="protein sequence ID" value="PKI71077.1"/>
    <property type="molecule type" value="Genomic_DNA"/>
</dbReference>
<gene>
    <name evidence="1" type="ORF">CRG98_008542</name>
</gene>
<comment type="caution">
    <text evidence="1">The sequence shown here is derived from an EMBL/GenBank/DDBJ whole genome shotgun (WGS) entry which is preliminary data.</text>
</comment>
<evidence type="ECO:0000313" key="1">
    <source>
        <dbReference type="EMBL" id="PKI71077.1"/>
    </source>
</evidence>
<evidence type="ECO:0000313" key="2">
    <source>
        <dbReference type="Proteomes" id="UP000233551"/>
    </source>
</evidence>
<reference evidence="1 2" key="1">
    <citation type="submission" date="2017-11" db="EMBL/GenBank/DDBJ databases">
        <title>De-novo sequencing of pomegranate (Punica granatum L.) genome.</title>
        <authorList>
            <person name="Akparov Z."/>
            <person name="Amiraslanov A."/>
            <person name="Hajiyeva S."/>
            <person name="Abbasov M."/>
            <person name="Kaur K."/>
            <person name="Hamwieh A."/>
            <person name="Solovyev V."/>
            <person name="Salamov A."/>
            <person name="Braich B."/>
            <person name="Kosarev P."/>
            <person name="Mahmoud A."/>
            <person name="Hajiyev E."/>
            <person name="Babayeva S."/>
            <person name="Izzatullayeva V."/>
            <person name="Mammadov A."/>
            <person name="Mammadov A."/>
            <person name="Sharifova S."/>
            <person name="Ojaghi J."/>
            <person name="Eynullazada K."/>
            <person name="Bayramov B."/>
            <person name="Abdulazimova A."/>
            <person name="Shahmuradov I."/>
        </authorList>
    </citation>
    <scope>NUCLEOTIDE SEQUENCE [LARGE SCALE GENOMIC DNA]</scope>
    <source>
        <strain evidence="2">cv. AG2017</strain>
        <tissue evidence="1">Leaf</tissue>
    </source>
</reference>
<dbReference type="Proteomes" id="UP000233551">
    <property type="component" value="Unassembled WGS sequence"/>
</dbReference>
<name>A0A2I0KRI9_PUNGR</name>